<dbReference type="EMBL" id="JAFIQS020000004">
    <property type="protein sequence ID" value="KAH9483153.1"/>
    <property type="molecule type" value="Genomic_DNA"/>
</dbReference>
<proteinExistence type="predicted"/>
<evidence type="ECO:0000313" key="2">
    <source>
        <dbReference type="Proteomes" id="UP000664032"/>
    </source>
</evidence>
<organism evidence="1 2">
    <name type="scientific">Psilocybe cubensis</name>
    <name type="common">Psychedelic mushroom</name>
    <name type="synonym">Stropharia cubensis</name>
    <dbReference type="NCBI Taxonomy" id="181762"/>
    <lineage>
        <taxon>Eukaryota</taxon>
        <taxon>Fungi</taxon>
        <taxon>Dikarya</taxon>
        <taxon>Basidiomycota</taxon>
        <taxon>Agaricomycotina</taxon>
        <taxon>Agaricomycetes</taxon>
        <taxon>Agaricomycetidae</taxon>
        <taxon>Agaricales</taxon>
        <taxon>Agaricineae</taxon>
        <taxon>Strophariaceae</taxon>
        <taxon>Psilocybe</taxon>
    </lineage>
</organism>
<gene>
    <name evidence="1" type="ORF">JR316_0005256</name>
</gene>
<accession>A0ACB8H567</accession>
<name>A0ACB8H567_PSICU</name>
<evidence type="ECO:0000313" key="1">
    <source>
        <dbReference type="EMBL" id="KAH9483153.1"/>
    </source>
</evidence>
<comment type="caution">
    <text evidence="1">The sequence shown here is derived from an EMBL/GenBank/DDBJ whole genome shotgun (WGS) entry which is preliminary data.</text>
</comment>
<protein>
    <submittedName>
        <fullName evidence="1">Uncharacterized protein</fullName>
    </submittedName>
</protein>
<keyword evidence="2" id="KW-1185">Reference proteome</keyword>
<reference evidence="1" key="1">
    <citation type="submission" date="2021-10" db="EMBL/GenBank/DDBJ databases">
        <title>Psilocybe cubensis genome.</title>
        <authorList>
            <person name="Mckernan K.J."/>
            <person name="Crawford S."/>
            <person name="Trippe A."/>
            <person name="Kane L.T."/>
            <person name="Mclaughlin S."/>
        </authorList>
    </citation>
    <scope>NUCLEOTIDE SEQUENCE</scope>
    <source>
        <strain evidence="1">MGC-MH-2018</strain>
    </source>
</reference>
<dbReference type="Proteomes" id="UP000664032">
    <property type="component" value="Unassembled WGS sequence"/>
</dbReference>
<sequence length="371" mass="41286">MSNNTGIAVHKPRGSSATFDGVAANSSRAGCDLMEARIAPQDDKCCCLSARLRQFFSNNFVVWSKEWITCDGAHTSPKGLHTTKHNNAGGTACVNDNSNFVHFTYPDENCAVNQDSIAVRQEKDTPTQRQQPGSIKMFESSSNLDISGGSFVSVARDYIHHEHKNTVIVMSSSTPLVPKSKSKSSARVARKKSSIGPQPIERPFIRSKCHSDSEANLNRLEKRIKDLEVSLNRLDNLAASITLTIVEESDCQPETKVYYSTDPAHPSHWGDHNAINSEGCSLPFPILSYALPDDEFVSFEQSLSNSREHEETSPPFFDQHGHPVVCQASRNIWNAWHAYWAAVHASWTAWTMSRTPCHWTPPTLGTWTPMW</sequence>